<dbReference type="EMBL" id="NNAY01000031">
    <property type="protein sequence ID" value="OXU31785.1"/>
    <property type="molecule type" value="Genomic_DNA"/>
</dbReference>
<gene>
    <name evidence="1" type="ORF">TSAR_006783</name>
</gene>
<proteinExistence type="predicted"/>
<protein>
    <submittedName>
        <fullName evidence="1">Uncharacterized protein</fullName>
    </submittedName>
</protein>
<dbReference type="Proteomes" id="UP000215335">
    <property type="component" value="Unassembled WGS sequence"/>
</dbReference>
<organism evidence="1 2">
    <name type="scientific">Trichomalopsis sarcophagae</name>
    <dbReference type="NCBI Taxonomy" id="543379"/>
    <lineage>
        <taxon>Eukaryota</taxon>
        <taxon>Metazoa</taxon>
        <taxon>Ecdysozoa</taxon>
        <taxon>Arthropoda</taxon>
        <taxon>Hexapoda</taxon>
        <taxon>Insecta</taxon>
        <taxon>Pterygota</taxon>
        <taxon>Neoptera</taxon>
        <taxon>Endopterygota</taxon>
        <taxon>Hymenoptera</taxon>
        <taxon>Apocrita</taxon>
        <taxon>Proctotrupomorpha</taxon>
        <taxon>Chalcidoidea</taxon>
        <taxon>Pteromalidae</taxon>
        <taxon>Pteromalinae</taxon>
        <taxon>Trichomalopsis</taxon>
    </lineage>
</organism>
<accession>A0A232FMB1</accession>
<name>A0A232FMB1_9HYME</name>
<dbReference type="AlphaFoldDB" id="A0A232FMB1"/>
<reference evidence="1 2" key="1">
    <citation type="journal article" date="2017" name="Curr. Biol.">
        <title>The Evolution of Venom by Co-option of Single-Copy Genes.</title>
        <authorList>
            <person name="Martinson E.O."/>
            <person name="Mrinalini"/>
            <person name="Kelkar Y.D."/>
            <person name="Chang C.H."/>
            <person name="Werren J.H."/>
        </authorList>
    </citation>
    <scope>NUCLEOTIDE SEQUENCE [LARGE SCALE GENOMIC DNA]</scope>
    <source>
        <strain evidence="1 2">Alberta</strain>
        <tissue evidence="1">Whole body</tissue>
    </source>
</reference>
<evidence type="ECO:0000313" key="2">
    <source>
        <dbReference type="Proteomes" id="UP000215335"/>
    </source>
</evidence>
<evidence type="ECO:0000313" key="1">
    <source>
        <dbReference type="EMBL" id="OXU31785.1"/>
    </source>
</evidence>
<sequence>MSDDQHTEDRLLGHTSCKTCTKVTQPIFDNGNTIHVCRNCLLVSNLFPPGTVNLTLSSCSSSPLLQPQGVNSSPTRSSSPQPADTAILNKILEKLNKLDSIEKLQNTMKNEAEENSRLLWKRMSAIERFLEPLNEIPRLMNRVKVVETDVTVLRAEQVDIKEKLEQLLAKGAGPSANSSLASALDLETVQHLRDSNARIQAQPNRTTSLRLLTYAVLKPLDAQLIESDITSARPLIKRRAVREDDADSASTAVAVTEMRPTPIAVTVSRMLMRSLISAKIKIRKLHTKQLSADLLRDARVTLPLPDSFIKHQ</sequence>
<keyword evidence="2" id="KW-1185">Reference proteome</keyword>
<comment type="caution">
    <text evidence="1">The sequence shown here is derived from an EMBL/GenBank/DDBJ whole genome shotgun (WGS) entry which is preliminary data.</text>
</comment>